<dbReference type="SUPFAM" id="SSF52743">
    <property type="entry name" value="Subtilisin-like"/>
    <property type="match status" value="1"/>
</dbReference>
<protein>
    <recommendedName>
        <fullName evidence="6">Peptidase S8/S53 domain-containing protein</fullName>
    </recommendedName>
</protein>
<dbReference type="PANTHER" id="PTHR43806:SF11">
    <property type="entry name" value="CEREVISIN-RELATED"/>
    <property type="match status" value="1"/>
</dbReference>
<feature type="active site" description="Charge relay system" evidence="5">
    <location>
        <position position="21"/>
    </location>
</feature>
<dbReference type="Gene3D" id="3.40.50.200">
    <property type="entry name" value="Peptidase S8/S53 domain"/>
    <property type="match status" value="1"/>
</dbReference>
<gene>
    <name evidence="7" type="ORF">A2Y85_06870</name>
</gene>
<accession>A0A1F4UBP8</accession>
<dbReference type="AlphaFoldDB" id="A0A1F4UBP8"/>
<evidence type="ECO:0000313" key="7">
    <source>
        <dbReference type="EMBL" id="OGC42375.1"/>
    </source>
</evidence>
<evidence type="ECO:0000256" key="1">
    <source>
        <dbReference type="ARBA" id="ARBA00011073"/>
    </source>
</evidence>
<feature type="active site" description="Charge relay system" evidence="5">
    <location>
        <position position="237"/>
    </location>
</feature>
<evidence type="ECO:0000256" key="4">
    <source>
        <dbReference type="ARBA" id="ARBA00022825"/>
    </source>
</evidence>
<sequence length="367" mass="39776">MADSCWVPGYIGDSIILGILDTGIDSSHPALSGKVIKWRDFINNLPYPYDDHGHGTAGAGVICGGDGFGPFTDDIGVAPGVKLVVAKMFASSGVPYVDPIYGLQWMASLKADSGFNIRAINNAWGGNITTHFWEVCNTLKALEILPVFSIGNSGPNPSTTCSPGNYPLVLGLGATNFSDSIANFSSRGPAPDSIPWNNSVYWYRADWNLIKPDLTAPGVSVRTSWTNHQYSILNGTSFATAHATGAIAILCEKNPVLPIEEIYNILLDNTDHPAQGAPYPNNNYGWGRLNVWKALQAVIGVEEQEIKFVTNDFVLPTIVRGPLYLPQHARVTVFDISGRKVVPPYLAPGVYFIETDEKIIQKIIVLK</sequence>
<dbReference type="GO" id="GO:0004252">
    <property type="term" value="F:serine-type endopeptidase activity"/>
    <property type="evidence" value="ECO:0007669"/>
    <property type="project" value="UniProtKB-UniRule"/>
</dbReference>
<dbReference type="Pfam" id="PF00082">
    <property type="entry name" value="Peptidase_S8"/>
    <property type="match status" value="1"/>
</dbReference>
<keyword evidence="2 5" id="KW-0645">Protease</keyword>
<dbReference type="Proteomes" id="UP000177025">
    <property type="component" value="Unassembled WGS sequence"/>
</dbReference>
<comment type="caution">
    <text evidence="7">The sequence shown here is derived from an EMBL/GenBank/DDBJ whole genome shotgun (WGS) entry which is preliminary data.</text>
</comment>
<dbReference type="InterPro" id="IPR000209">
    <property type="entry name" value="Peptidase_S8/S53_dom"/>
</dbReference>
<dbReference type="PRINTS" id="PR00723">
    <property type="entry name" value="SUBTILISIN"/>
</dbReference>
<evidence type="ECO:0000256" key="5">
    <source>
        <dbReference type="PROSITE-ProRule" id="PRU01240"/>
    </source>
</evidence>
<comment type="similarity">
    <text evidence="1 5">Belongs to the peptidase S8 family.</text>
</comment>
<organism evidence="7 8">
    <name type="scientific">candidate division WOR-3 bacterium RBG_13_43_14</name>
    <dbReference type="NCBI Taxonomy" id="1802590"/>
    <lineage>
        <taxon>Bacteria</taxon>
        <taxon>Bacteria division WOR-3</taxon>
    </lineage>
</organism>
<feature type="active site" description="Charge relay system" evidence="5">
    <location>
        <position position="54"/>
    </location>
</feature>
<dbReference type="InterPro" id="IPR015500">
    <property type="entry name" value="Peptidase_S8_subtilisin-rel"/>
</dbReference>
<evidence type="ECO:0000259" key="6">
    <source>
        <dbReference type="Pfam" id="PF00082"/>
    </source>
</evidence>
<keyword evidence="3 5" id="KW-0378">Hydrolase</keyword>
<proteinExistence type="inferred from homology"/>
<dbReference type="InterPro" id="IPR050131">
    <property type="entry name" value="Peptidase_S8_subtilisin-like"/>
</dbReference>
<evidence type="ECO:0000256" key="3">
    <source>
        <dbReference type="ARBA" id="ARBA00022801"/>
    </source>
</evidence>
<dbReference type="PROSITE" id="PS51892">
    <property type="entry name" value="SUBTILASE"/>
    <property type="match status" value="1"/>
</dbReference>
<dbReference type="InterPro" id="IPR036852">
    <property type="entry name" value="Peptidase_S8/S53_dom_sf"/>
</dbReference>
<feature type="domain" description="Peptidase S8/S53" evidence="6">
    <location>
        <begin position="12"/>
        <end position="287"/>
    </location>
</feature>
<keyword evidence="4 5" id="KW-0720">Serine protease</keyword>
<dbReference type="EMBL" id="MEUM01000069">
    <property type="protein sequence ID" value="OGC42375.1"/>
    <property type="molecule type" value="Genomic_DNA"/>
</dbReference>
<dbReference type="PANTHER" id="PTHR43806">
    <property type="entry name" value="PEPTIDASE S8"/>
    <property type="match status" value="1"/>
</dbReference>
<dbReference type="GO" id="GO:0006508">
    <property type="term" value="P:proteolysis"/>
    <property type="evidence" value="ECO:0007669"/>
    <property type="project" value="UniProtKB-KW"/>
</dbReference>
<evidence type="ECO:0000256" key="2">
    <source>
        <dbReference type="ARBA" id="ARBA00022670"/>
    </source>
</evidence>
<evidence type="ECO:0000313" key="8">
    <source>
        <dbReference type="Proteomes" id="UP000177025"/>
    </source>
</evidence>
<reference evidence="7 8" key="1">
    <citation type="journal article" date="2016" name="Nat. Commun.">
        <title>Thousands of microbial genomes shed light on interconnected biogeochemical processes in an aquifer system.</title>
        <authorList>
            <person name="Anantharaman K."/>
            <person name="Brown C.T."/>
            <person name="Hug L.A."/>
            <person name="Sharon I."/>
            <person name="Castelle C.J."/>
            <person name="Probst A.J."/>
            <person name="Thomas B.C."/>
            <person name="Singh A."/>
            <person name="Wilkins M.J."/>
            <person name="Karaoz U."/>
            <person name="Brodie E.L."/>
            <person name="Williams K.H."/>
            <person name="Hubbard S.S."/>
            <person name="Banfield J.F."/>
        </authorList>
    </citation>
    <scope>NUCLEOTIDE SEQUENCE [LARGE SCALE GENOMIC DNA]</scope>
</reference>
<name>A0A1F4UBP8_UNCW3</name>